<name>A0A8S1ITK3_9CHLO</name>
<sequence length="106" mass="11483">MQSHADCHMEMLMGAGWELLPGGALALTRWPPVVDSPHRIWSAREASMGACGIVAGAYLVGFLSCRGAILMGLLELDRGDDLHGPCDWWAPCMPLHQVCILQSVNL</sequence>
<dbReference type="Proteomes" id="UP000708148">
    <property type="component" value="Unassembled WGS sequence"/>
</dbReference>
<keyword evidence="2" id="KW-1185">Reference proteome</keyword>
<proteinExistence type="predicted"/>
<protein>
    <submittedName>
        <fullName evidence="1">Uncharacterized protein</fullName>
    </submittedName>
</protein>
<comment type="caution">
    <text evidence="1">The sequence shown here is derived from an EMBL/GenBank/DDBJ whole genome shotgun (WGS) entry which is preliminary data.</text>
</comment>
<reference evidence="1" key="1">
    <citation type="submission" date="2020-12" db="EMBL/GenBank/DDBJ databases">
        <authorList>
            <person name="Iha C."/>
        </authorList>
    </citation>
    <scope>NUCLEOTIDE SEQUENCE</scope>
</reference>
<gene>
    <name evidence="1" type="ORF">OSTQU699_LOCUS2877</name>
</gene>
<evidence type="ECO:0000313" key="2">
    <source>
        <dbReference type="Proteomes" id="UP000708148"/>
    </source>
</evidence>
<accession>A0A8S1ITK3</accession>
<evidence type="ECO:0000313" key="1">
    <source>
        <dbReference type="EMBL" id="CAD7697516.1"/>
    </source>
</evidence>
<dbReference type="AlphaFoldDB" id="A0A8S1ITK3"/>
<organism evidence="1 2">
    <name type="scientific">Ostreobium quekettii</name>
    <dbReference type="NCBI Taxonomy" id="121088"/>
    <lineage>
        <taxon>Eukaryota</taxon>
        <taxon>Viridiplantae</taxon>
        <taxon>Chlorophyta</taxon>
        <taxon>core chlorophytes</taxon>
        <taxon>Ulvophyceae</taxon>
        <taxon>TCBD clade</taxon>
        <taxon>Bryopsidales</taxon>
        <taxon>Ostreobineae</taxon>
        <taxon>Ostreobiaceae</taxon>
        <taxon>Ostreobium</taxon>
    </lineage>
</organism>
<dbReference type="EMBL" id="CAJHUC010000669">
    <property type="protein sequence ID" value="CAD7697516.1"/>
    <property type="molecule type" value="Genomic_DNA"/>
</dbReference>